<evidence type="ECO:0000313" key="4">
    <source>
        <dbReference type="Proteomes" id="UP001595455"/>
    </source>
</evidence>
<evidence type="ECO:0000313" key="3">
    <source>
        <dbReference type="Proteomes" id="UP000240957"/>
    </source>
</evidence>
<dbReference type="AlphaFoldDB" id="A0A371YK10"/>
<reference evidence="1" key="4">
    <citation type="submission" date="2024-09" db="EMBL/GenBank/DDBJ databases">
        <authorList>
            <person name="Sun Q."/>
            <person name="Mori K."/>
        </authorList>
    </citation>
    <scope>NUCLEOTIDE SEQUENCE</scope>
    <source>
        <strain evidence="1">KCTC 62575</strain>
    </source>
</reference>
<reference evidence="4" key="3">
    <citation type="journal article" date="2019" name="Int. J. Syst. Evol. Microbiol.">
        <title>The Global Catalogue of Microorganisms (GCM) 10K type strain sequencing project: providing services to taxonomists for standard genome sequencing and annotation.</title>
        <authorList>
            <consortium name="The Broad Institute Genomics Platform"/>
            <consortium name="The Broad Institute Genome Sequencing Center for Infectious Disease"/>
            <person name="Wu L."/>
            <person name="Ma J."/>
        </authorList>
    </citation>
    <scope>NUCLEOTIDE SEQUENCE [LARGE SCALE GENOMIC DNA]</scope>
    <source>
        <strain evidence="4">KCTC 62575</strain>
    </source>
</reference>
<gene>
    <name evidence="1" type="ORF">ACFODO_07790</name>
    <name evidence="2" type="ORF">C9E89_019825</name>
</gene>
<reference evidence="2 3" key="2">
    <citation type="submission" date="2018-08" db="EMBL/GenBank/DDBJ databases">
        <title>The draft genome of Acinetobacter sichuanensis strain WCHAc060041.</title>
        <authorList>
            <person name="Qin J."/>
            <person name="Feng Y."/>
            <person name="Zong Z."/>
        </authorList>
    </citation>
    <scope>NUCLEOTIDE SEQUENCE [LARGE SCALE GENOMIC DNA]</scope>
    <source>
        <strain evidence="2 3">WCHAc060041</strain>
    </source>
</reference>
<organism evidence="2 3">
    <name type="scientific">Acinetobacter sichuanensis</name>
    <dbReference type="NCBI Taxonomy" id="2136183"/>
    <lineage>
        <taxon>Bacteria</taxon>
        <taxon>Pseudomonadati</taxon>
        <taxon>Pseudomonadota</taxon>
        <taxon>Gammaproteobacteria</taxon>
        <taxon>Moraxellales</taxon>
        <taxon>Moraxellaceae</taxon>
        <taxon>Acinetobacter</taxon>
    </lineage>
</organism>
<comment type="caution">
    <text evidence="2">The sequence shown here is derived from an EMBL/GenBank/DDBJ whole genome shotgun (WGS) entry which is preliminary data.</text>
</comment>
<dbReference type="Proteomes" id="UP000240957">
    <property type="component" value="Unassembled WGS sequence"/>
</dbReference>
<dbReference type="EMBL" id="JBHRSF010000018">
    <property type="protein sequence ID" value="MFC2995165.1"/>
    <property type="molecule type" value="Genomic_DNA"/>
</dbReference>
<accession>A0A371YK10</accession>
<dbReference type="RefSeq" id="WP_107009947.1">
    <property type="nucleotide sequence ID" value="NZ_JBHRSF010000018.1"/>
</dbReference>
<dbReference type="Proteomes" id="UP001595455">
    <property type="component" value="Unassembled WGS sequence"/>
</dbReference>
<reference evidence="1" key="1">
    <citation type="journal article" date="2014" name="Int. J. Syst. Evol. Microbiol.">
        <title>Complete genome of a new Firmicutes species belonging to the dominant human colonic microbiota ('Ruminococcus bicirculans') reveals two chromosomes and a selective capacity to utilize plant glucans.</title>
        <authorList>
            <consortium name="NISC Comparative Sequencing Program"/>
            <person name="Wegmann U."/>
            <person name="Louis P."/>
            <person name="Goesmann A."/>
            <person name="Henrissat B."/>
            <person name="Duncan S.H."/>
            <person name="Flint H.J."/>
        </authorList>
    </citation>
    <scope>NUCLEOTIDE SEQUENCE</scope>
    <source>
        <strain evidence="1">KCTC 62575</strain>
    </source>
</reference>
<evidence type="ECO:0000313" key="2">
    <source>
        <dbReference type="EMBL" id="RFC81797.1"/>
    </source>
</evidence>
<evidence type="ECO:0000313" key="1">
    <source>
        <dbReference type="EMBL" id="MFC2995165.1"/>
    </source>
</evidence>
<proteinExistence type="predicted"/>
<protein>
    <submittedName>
        <fullName evidence="2">Uncharacterized protein</fullName>
    </submittedName>
</protein>
<keyword evidence="4" id="KW-1185">Reference proteome</keyword>
<sequence>MMYFMFMNDDYHEYDPKVIYDSIYLRFVEIFPDLYASRQIDFFYSKGLGVAKFIDGEDIRVYEHNTFLIEGEVFDPEEDIKKRPMYSKETPNYSCVKIDKRQFEANWKFALDYLNIKNI</sequence>
<name>A0A371YK10_9GAMM</name>
<dbReference type="EMBL" id="PYIX02000055">
    <property type="protein sequence ID" value="RFC81797.1"/>
    <property type="molecule type" value="Genomic_DNA"/>
</dbReference>